<evidence type="ECO:0000256" key="8">
    <source>
        <dbReference type="SAM" id="Phobius"/>
    </source>
</evidence>
<dbReference type="EMBL" id="FPAG01000008">
    <property type="protein sequence ID" value="SFT08194.1"/>
    <property type="molecule type" value="Genomic_DNA"/>
</dbReference>
<feature type="domain" description="Histidine kinase" evidence="10">
    <location>
        <begin position="855"/>
        <end position="1073"/>
    </location>
</feature>
<keyword evidence="3 7" id="KW-0597">Phosphoprotein</keyword>
<evidence type="ECO:0000256" key="4">
    <source>
        <dbReference type="ARBA" id="ARBA00023015"/>
    </source>
</evidence>
<keyword evidence="6" id="KW-0804">Transcription</keyword>
<dbReference type="Pfam" id="PF07494">
    <property type="entry name" value="Reg_prop"/>
    <property type="match status" value="2"/>
</dbReference>
<dbReference type="Proteomes" id="UP000183209">
    <property type="component" value="Unassembled WGS sequence"/>
</dbReference>
<evidence type="ECO:0000256" key="6">
    <source>
        <dbReference type="ARBA" id="ARBA00023163"/>
    </source>
</evidence>
<gene>
    <name evidence="12" type="ORF">SAMN04487906_2837</name>
</gene>
<evidence type="ECO:0000259" key="11">
    <source>
        <dbReference type="PROSITE" id="PS50110"/>
    </source>
</evidence>
<evidence type="ECO:0000313" key="13">
    <source>
        <dbReference type="Proteomes" id="UP000183209"/>
    </source>
</evidence>
<dbReference type="Pfam" id="PF07495">
    <property type="entry name" value="Y_Y_Y"/>
    <property type="match status" value="1"/>
</dbReference>
<dbReference type="Gene3D" id="3.30.565.10">
    <property type="entry name" value="Histidine kinase-like ATPase, C-terminal domain"/>
    <property type="match status" value="1"/>
</dbReference>
<dbReference type="InterPro" id="IPR011006">
    <property type="entry name" value="CheY-like_superfamily"/>
</dbReference>
<dbReference type="GO" id="GO:0043565">
    <property type="term" value="F:sequence-specific DNA binding"/>
    <property type="evidence" value="ECO:0007669"/>
    <property type="project" value="InterPro"/>
</dbReference>
<feature type="modified residue" description="4-aspartylphosphate" evidence="7">
    <location>
        <position position="1172"/>
    </location>
</feature>
<accession>A0A1I6V3G7</accession>
<evidence type="ECO:0000256" key="5">
    <source>
        <dbReference type="ARBA" id="ARBA00023125"/>
    </source>
</evidence>
<dbReference type="Pfam" id="PF00512">
    <property type="entry name" value="HisKA"/>
    <property type="match status" value="1"/>
</dbReference>
<dbReference type="InterPro" id="IPR003661">
    <property type="entry name" value="HisK_dim/P_dom"/>
</dbReference>
<dbReference type="SUPFAM" id="SSF46689">
    <property type="entry name" value="Homeodomain-like"/>
    <property type="match status" value="1"/>
</dbReference>
<dbReference type="Gene3D" id="1.10.10.60">
    <property type="entry name" value="Homeodomain-like"/>
    <property type="match status" value="1"/>
</dbReference>
<evidence type="ECO:0000259" key="10">
    <source>
        <dbReference type="PROSITE" id="PS50109"/>
    </source>
</evidence>
<keyword evidence="4" id="KW-0805">Transcription regulation</keyword>
<comment type="catalytic activity">
    <reaction evidence="1">
        <text>ATP + protein L-histidine = ADP + protein N-phospho-L-histidine.</text>
        <dbReference type="EC" id="2.7.13.3"/>
    </reaction>
</comment>
<dbReference type="SUPFAM" id="SSF63829">
    <property type="entry name" value="Calcium-dependent phosphotriesterase"/>
    <property type="match status" value="3"/>
</dbReference>
<dbReference type="InterPro" id="IPR009057">
    <property type="entry name" value="Homeodomain-like_sf"/>
</dbReference>
<dbReference type="InterPro" id="IPR003594">
    <property type="entry name" value="HATPase_dom"/>
</dbReference>
<dbReference type="PRINTS" id="PR00344">
    <property type="entry name" value="BCTRLSENSOR"/>
</dbReference>
<dbReference type="Pfam" id="PF02518">
    <property type="entry name" value="HATPase_c"/>
    <property type="match status" value="1"/>
</dbReference>
<evidence type="ECO:0000256" key="1">
    <source>
        <dbReference type="ARBA" id="ARBA00000085"/>
    </source>
</evidence>
<dbReference type="SUPFAM" id="SSF55874">
    <property type="entry name" value="ATPase domain of HSP90 chaperone/DNA topoisomerase II/histidine kinase"/>
    <property type="match status" value="1"/>
</dbReference>
<dbReference type="SUPFAM" id="SSF47384">
    <property type="entry name" value="Homodimeric domain of signal transducing histidine kinase"/>
    <property type="match status" value="1"/>
</dbReference>
<dbReference type="Pfam" id="PF12833">
    <property type="entry name" value="HTH_18"/>
    <property type="match status" value="1"/>
</dbReference>
<dbReference type="Gene3D" id="3.40.50.2300">
    <property type="match status" value="1"/>
</dbReference>
<dbReference type="Pfam" id="PF00072">
    <property type="entry name" value="Response_reg"/>
    <property type="match status" value="1"/>
</dbReference>
<dbReference type="Gene3D" id="2.60.40.10">
    <property type="entry name" value="Immunoglobulins"/>
    <property type="match status" value="1"/>
</dbReference>
<dbReference type="InterPro" id="IPR013783">
    <property type="entry name" value="Ig-like_fold"/>
</dbReference>
<dbReference type="PROSITE" id="PS50109">
    <property type="entry name" value="HIS_KIN"/>
    <property type="match status" value="1"/>
</dbReference>
<dbReference type="InterPro" id="IPR005467">
    <property type="entry name" value="His_kinase_dom"/>
</dbReference>
<dbReference type="InterPro" id="IPR018062">
    <property type="entry name" value="HTH_AraC-typ_CS"/>
</dbReference>
<dbReference type="SUPFAM" id="SSF52172">
    <property type="entry name" value="CheY-like"/>
    <property type="match status" value="1"/>
</dbReference>
<dbReference type="InterPro" id="IPR018060">
    <property type="entry name" value="HTH_AraC"/>
</dbReference>
<dbReference type="GO" id="GO:0000155">
    <property type="term" value="F:phosphorelay sensor kinase activity"/>
    <property type="evidence" value="ECO:0007669"/>
    <property type="project" value="InterPro"/>
</dbReference>
<dbReference type="CDD" id="cd00082">
    <property type="entry name" value="HisKA"/>
    <property type="match status" value="1"/>
</dbReference>
<dbReference type="InterPro" id="IPR015943">
    <property type="entry name" value="WD40/YVTN_repeat-like_dom_sf"/>
</dbReference>
<dbReference type="PROSITE" id="PS50110">
    <property type="entry name" value="RESPONSE_REGULATORY"/>
    <property type="match status" value="1"/>
</dbReference>
<evidence type="ECO:0000313" key="12">
    <source>
        <dbReference type="EMBL" id="SFT08194.1"/>
    </source>
</evidence>
<dbReference type="GO" id="GO:0003700">
    <property type="term" value="F:DNA-binding transcription factor activity"/>
    <property type="evidence" value="ECO:0007669"/>
    <property type="project" value="InterPro"/>
</dbReference>
<dbReference type="SMART" id="SM00342">
    <property type="entry name" value="HTH_ARAC"/>
    <property type="match status" value="1"/>
</dbReference>
<keyword evidence="5" id="KW-0238">DNA-binding</keyword>
<evidence type="ECO:0000256" key="7">
    <source>
        <dbReference type="PROSITE-ProRule" id="PRU00169"/>
    </source>
</evidence>
<dbReference type="InterPro" id="IPR004358">
    <property type="entry name" value="Sig_transdc_His_kin-like_C"/>
</dbReference>
<name>A0A1I6V3G7_9FLAO</name>
<dbReference type="InterPro" id="IPR036890">
    <property type="entry name" value="HATPase_C_sf"/>
</dbReference>
<dbReference type="RefSeq" id="WP_074979674.1">
    <property type="nucleotide sequence ID" value="NZ_FPAG01000008.1"/>
</dbReference>
<feature type="domain" description="Response regulatory" evidence="11">
    <location>
        <begin position="1124"/>
        <end position="1239"/>
    </location>
</feature>
<evidence type="ECO:0000259" key="9">
    <source>
        <dbReference type="PROSITE" id="PS01124"/>
    </source>
</evidence>
<dbReference type="PROSITE" id="PS00041">
    <property type="entry name" value="HTH_ARAC_FAMILY_1"/>
    <property type="match status" value="1"/>
</dbReference>
<proteinExistence type="predicted"/>
<dbReference type="PANTHER" id="PTHR43547:SF2">
    <property type="entry name" value="HYBRID SIGNAL TRANSDUCTION HISTIDINE KINASE C"/>
    <property type="match status" value="1"/>
</dbReference>
<protein>
    <recommendedName>
        <fullName evidence="2">histidine kinase</fullName>
        <ecNumber evidence="2">2.7.13.3</ecNumber>
    </recommendedName>
</protein>
<feature type="transmembrane region" description="Helical" evidence="8">
    <location>
        <begin position="12"/>
        <end position="33"/>
    </location>
</feature>
<dbReference type="InterPro" id="IPR011123">
    <property type="entry name" value="Y_Y_Y"/>
</dbReference>
<dbReference type="SMART" id="SM00448">
    <property type="entry name" value="REC"/>
    <property type="match status" value="1"/>
</dbReference>
<dbReference type="PANTHER" id="PTHR43547">
    <property type="entry name" value="TWO-COMPONENT HISTIDINE KINASE"/>
    <property type="match status" value="1"/>
</dbReference>
<dbReference type="OrthoDB" id="358279at2"/>
<dbReference type="InterPro" id="IPR001789">
    <property type="entry name" value="Sig_transdc_resp-reg_receiver"/>
</dbReference>
<evidence type="ECO:0000256" key="2">
    <source>
        <dbReference type="ARBA" id="ARBA00012438"/>
    </source>
</evidence>
<keyword evidence="8" id="KW-0812">Transmembrane</keyword>
<dbReference type="SMART" id="SM00387">
    <property type="entry name" value="HATPase_c"/>
    <property type="match status" value="1"/>
</dbReference>
<dbReference type="EC" id="2.7.13.3" evidence="2"/>
<dbReference type="SMART" id="SM00388">
    <property type="entry name" value="HisKA"/>
    <property type="match status" value="1"/>
</dbReference>
<dbReference type="Gene3D" id="2.130.10.10">
    <property type="entry name" value="YVTN repeat-like/Quinoprotein amine dehydrogenase"/>
    <property type="match status" value="2"/>
</dbReference>
<dbReference type="InterPro" id="IPR036097">
    <property type="entry name" value="HisK_dim/P_sf"/>
</dbReference>
<dbReference type="PROSITE" id="PS01124">
    <property type="entry name" value="HTH_ARAC_FAMILY_2"/>
    <property type="match status" value="1"/>
</dbReference>
<keyword evidence="8" id="KW-0472">Membrane</keyword>
<reference evidence="12 13" key="1">
    <citation type="submission" date="2016-10" db="EMBL/GenBank/DDBJ databases">
        <authorList>
            <person name="de Groot N.N."/>
        </authorList>
    </citation>
    <scope>NUCLEOTIDE SEQUENCE [LARGE SCALE GENOMIC DNA]</scope>
    <source>
        <strain evidence="12 13">CGMCC 1.6114</strain>
    </source>
</reference>
<sequence>MNTEKTILRNIIINYTLNFRVGWIVLILLISSIKFSNGQTNNNFKHLNKKFNLTSQIETDANGYIWITDLNGIYKFDGYDYIKLPYTHFFGENYTGNREVEFEKDHNNNFWLASRSSHLVKFDESYNIADFSKYINTGNITSIASKAQEEVWFGSNAGNLYSYDYQNDTFKHQLTLPKNKNYIEGIVDLTFTTPKMLWISTTDNNIYSFNLKTKELIQLETPINKNLFDIIFLTADQNDKLWIATEQNGLLSYDPKQQSFKQHDPVQNNTNTNRHTMFRTVFCDSKGIIWAGTDGDGVFKIDPDSDEIEIFKHQYQNKYSLSNNTIRHIDEDHFGNHWIVVKGGIVNILANNKFQINYFSGLPDNTPTRVLSVCKSNDQTLWIGTDGEGLTKVLKNGKKINYNNNQNNELYFPGRYIQKMTEDEKGNLWIATYQNGLHIHNPKSNTFKKLALEEHIPDINVNNVLDLYIDSKNRIWVYTLYGIHVFDSNQNLLANYSKNSNGLKGAFGLTFFESKDKTIWISVIGGGVFRFHENDTNLQESNFKFANYRPKNNVDGLPRYNIYGIVEDGQGNLWFNTGPGYLIRFDPETNTSFSFRNHEKLKNINIKSVEIDTNDNLWLSSEQGIHKFNSTKESLESFYEADGLQGNQFIIKSSFKSSDNTLFFGGINGVNSFDPNNMIKEKQAPKLFINEIEILNKPVHEIISEGLPNNPEEIEKLTLTANQSSFSFRFSAIYDVLKPSYVYAYRLKGFNDKWITAKDQRIATYTNIPSGNYTFEVKAGNNEESWNIPQRSLDIRIKPFWWQTNVAYALYLLLILSAITGVFLWYKMRNRLIKEEWQYNQEKELYAMKMNFFAKMSHEIQTPLTLILAPLDDMFRKVDQNNKQLLQRLKLIKYNAQRLSRITTELTTIRNKELNQLKIHVSKQDIKADLQQIALSYSEHARIKNIDFIWEFPDKPVYLWYDIAKLEHIIYNLLSNAFKLTPIGGQIILRLTVLPEHKSVEISVIDSGPGIPEDEISNVFNLFYQAEAGKKAKGLGVGLALCKELIDLHHGQLEIIPMETKGAHFKITLSTNNDLFENDDKVIIINKNEQESNTEKLLNQHLNTERKPEWEYPEYTNTINKNIKILIVEDNTEMQLFLQDLLAPYYTVLTVENGLQGLKTGKEVQPDIIISDIMMPEMDGIEMAKKLLKIKSIAHIPIILLTAKNATESKILGLSTGAISYIHKPFNPSEILVRIENLIKRNNAIISKLKVDSLIEPTMDSEKTKDILFIEKLTNVLNEKIDDPQFKLENLTEELSMSYSVIYKKCQEITGKNLKEYFRKLKLKKAAMLILNQKYRISEASYMVGYNDAQYFTRCFKQEFGLSPSELKKMSHKKGIEEAINYLQNL</sequence>
<feature type="domain" description="HTH araC/xylS-type" evidence="9">
    <location>
        <begin position="1271"/>
        <end position="1370"/>
    </location>
</feature>
<evidence type="ECO:0000256" key="3">
    <source>
        <dbReference type="ARBA" id="ARBA00022553"/>
    </source>
</evidence>
<organism evidence="12 13">
    <name type="scientific">Zhouia amylolytica</name>
    <dbReference type="NCBI Taxonomy" id="376730"/>
    <lineage>
        <taxon>Bacteria</taxon>
        <taxon>Pseudomonadati</taxon>
        <taxon>Bacteroidota</taxon>
        <taxon>Flavobacteriia</taxon>
        <taxon>Flavobacteriales</taxon>
        <taxon>Flavobacteriaceae</taxon>
        <taxon>Zhouia</taxon>
    </lineage>
</organism>
<dbReference type="Gene3D" id="1.10.287.130">
    <property type="match status" value="1"/>
</dbReference>
<keyword evidence="8" id="KW-1133">Transmembrane helix</keyword>
<dbReference type="InterPro" id="IPR011110">
    <property type="entry name" value="Reg_prop"/>
</dbReference>
<feature type="transmembrane region" description="Helical" evidence="8">
    <location>
        <begin position="806"/>
        <end position="826"/>
    </location>
</feature>